<sequence length="101" mass="10771">MLGKNIAYDGKNSVLVFADPYVAVTVTLKKGSGKDVSGRNIVKAGTVYPKNDGTAKGIIPFDIDVTDGDMEAPLLIEGYVYKDKLPEAINAEAKLAEIKLV</sequence>
<reference evidence="1 2" key="1">
    <citation type="submission" date="2021-01" db="EMBL/GenBank/DDBJ databases">
        <title>Genomic Encyclopedia of Type Strains, Phase IV (KMG-IV): sequencing the most valuable type-strain genomes for metagenomic binning, comparative biology and taxonomic classification.</title>
        <authorList>
            <person name="Goeker M."/>
        </authorList>
    </citation>
    <scope>NUCLEOTIDE SEQUENCE [LARGE SCALE GENOMIC DNA]</scope>
    <source>
        <strain evidence="1 2">DSM 21461</strain>
    </source>
</reference>
<protein>
    <submittedName>
        <fullName evidence="1">Uncharacterized protein</fullName>
    </submittedName>
</protein>
<dbReference type="Proteomes" id="UP000720595">
    <property type="component" value="Unassembled WGS sequence"/>
</dbReference>
<gene>
    <name evidence="1" type="ORF">JOD41_001259</name>
</gene>
<name>A0ABS2MKH4_9FIRM</name>
<organism evidence="1 2">
    <name type="scientific">Peptoniphilus gorbachii</name>
    <dbReference type="NCBI Taxonomy" id="411567"/>
    <lineage>
        <taxon>Bacteria</taxon>
        <taxon>Bacillati</taxon>
        <taxon>Bacillota</taxon>
        <taxon>Tissierellia</taxon>
        <taxon>Tissierellales</taxon>
        <taxon>Peptoniphilaceae</taxon>
        <taxon>Peptoniphilus</taxon>
    </lineage>
</organism>
<dbReference type="EMBL" id="JAFBDH010000005">
    <property type="protein sequence ID" value="MBM7550522.1"/>
    <property type="molecule type" value="Genomic_DNA"/>
</dbReference>
<keyword evidence="2" id="KW-1185">Reference proteome</keyword>
<accession>A0ABS2MKH4</accession>
<dbReference type="RefSeq" id="WP_205052044.1">
    <property type="nucleotide sequence ID" value="NZ_JAFBDH010000005.1"/>
</dbReference>
<comment type="caution">
    <text evidence="1">The sequence shown here is derived from an EMBL/GenBank/DDBJ whole genome shotgun (WGS) entry which is preliminary data.</text>
</comment>
<evidence type="ECO:0000313" key="2">
    <source>
        <dbReference type="Proteomes" id="UP000720595"/>
    </source>
</evidence>
<proteinExistence type="predicted"/>
<evidence type="ECO:0000313" key="1">
    <source>
        <dbReference type="EMBL" id="MBM7550522.1"/>
    </source>
</evidence>